<dbReference type="EMBL" id="MU276276">
    <property type="protein sequence ID" value="KAI0039663.1"/>
    <property type="molecule type" value="Genomic_DNA"/>
</dbReference>
<evidence type="ECO:0000313" key="2">
    <source>
        <dbReference type="Proteomes" id="UP000814033"/>
    </source>
</evidence>
<protein>
    <submittedName>
        <fullName evidence="1">Uncharacterized protein</fullName>
    </submittedName>
</protein>
<evidence type="ECO:0000313" key="1">
    <source>
        <dbReference type="EMBL" id="KAI0039663.1"/>
    </source>
</evidence>
<organism evidence="1 2">
    <name type="scientific">Auriscalpium vulgare</name>
    <dbReference type="NCBI Taxonomy" id="40419"/>
    <lineage>
        <taxon>Eukaryota</taxon>
        <taxon>Fungi</taxon>
        <taxon>Dikarya</taxon>
        <taxon>Basidiomycota</taxon>
        <taxon>Agaricomycotina</taxon>
        <taxon>Agaricomycetes</taxon>
        <taxon>Russulales</taxon>
        <taxon>Auriscalpiaceae</taxon>
        <taxon>Auriscalpium</taxon>
    </lineage>
</organism>
<name>A0ACB8R6N9_9AGAM</name>
<accession>A0ACB8R6N9</accession>
<reference evidence="1" key="2">
    <citation type="journal article" date="2022" name="New Phytol.">
        <title>Evolutionary transition to the ectomycorrhizal habit in the genomes of a hyperdiverse lineage of mushroom-forming fungi.</title>
        <authorList>
            <person name="Looney B."/>
            <person name="Miyauchi S."/>
            <person name="Morin E."/>
            <person name="Drula E."/>
            <person name="Courty P.E."/>
            <person name="Kohler A."/>
            <person name="Kuo A."/>
            <person name="LaButti K."/>
            <person name="Pangilinan J."/>
            <person name="Lipzen A."/>
            <person name="Riley R."/>
            <person name="Andreopoulos W."/>
            <person name="He G."/>
            <person name="Johnson J."/>
            <person name="Nolan M."/>
            <person name="Tritt A."/>
            <person name="Barry K.W."/>
            <person name="Grigoriev I.V."/>
            <person name="Nagy L.G."/>
            <person name="Hibbett D."/>
            <person name="Henrissat B."/>
            <person name="Matheny P.B."/>
            <person name="Labbe J."/>
            <person name="Martin F.M."/>
        </authorList>
    </citation>
    <scope>NUCLEOTIDE SEQUENCE</scope>
    <source>
        <strain evidence="1">FP105234-sp</strain>
    </source>
</reference>
<comment type="caution">
    <text evidence="1">The sequence shown here is derived from an EMBL/GenBank/DDBJ whole genome shotgun (WGS) entry which is preliminary data.</text>
</comment>
<dbReference type="Proteomes" id="UP000814033">
    <property type="component" value="Unassembled WGS sequence"/>
</dbReference>
<proteinExistence type="predicted"/>
<reference evidence="1" key="1">
    <citation type="submission" date="2021-02" db="EMBL/GenBank/DDBJ databases">
        <authorList>
            <consortium name="DOE Joint Genome Institute"/>
            <person name="Ahrendt S."/>
            <person name="Looney B.P."/>
            <person name="Miyauchi S."/>
            <person name="Morin E."/>
            <person name="Drula E."/>
            <person name="Courty P.E."/>
            <person name="Chicoki N."/>
            <person name="Fauchery L."/>
            <person name="Kohler A."/>
            <person name="Kuo A."/>
            <person name="Labutti K."/>
            <person name="Pangilinan J."/>
            <person name="Lipzen A."/>
            <person name="Riley R."/>
            <person name="Andreopoulos W."/>
            <person name="He G."/>
            <person name="Johnson J."/>
            <person name="Barry K.W."/>
            <person name="Grigoriev I.V."/>
            <person name="Nagy L."/>
            <person name="Hibbett D."/>
            <person name="Henrissat B."/>
            <person name="Matheny P.B."/>
            <person name="Labbe J."/>
            <person name="Martin F."/>
        </authorList>
    </citation>
    <scope>NUCLEOTIDE SEQUENCE</scope>
    <source>
        <strain evidence="1">FP105234-sp</strain>
    </source>
</reference>
<sequence length="316" mass="33485">MLPLAKQWRPRTVLLTAPGPAAAVSYLHLFKSAAPDERELEHLEINENSVVHVTDEEISGRRSVIRVGGVDVGSGKELNGEENGRTMLLQIVHSAESQKWINAIKSAVLGQRCVYFMIDIRAGLGLPSLSMNGTEPRGDLNVMLSMRMQGILPSPTQSTFSSPSLDYATSPTSSHAPSHTDDSSPSTQPSTVRSHRAPSAVLSLKGVFSGSTRPRSPSRAASPDPHDQDASGESFGSVGIINMRSGASAANGKAASLQLDGSLTPSPSPLIKPYSMLPPTGPALELTPPSSTQPLPLQQKIVQNRTTLEWVSPSSG</sequence>
<gene>
    <name evidence="1" type="ORF">FA95DRAFT_1684182</name>
</gene>
<keyword evidence="2" id="KW-1185">Reference proteome</keyword>